<comment type="caution">
    <text evidence="2">The sequence shown here is derived from an EMBL/GenBank/DDBJ whole genome shotgun (WGS) entry which is preliminary data.</text>
</comment>
<dbReference type="InterPro" id="IPR014538">
    <property type="entry name" value="UCP028063_topo_Znf"/>
</dbReference>
<gene>
    <name evidence="2" type="ORF">HF690_05655</name>
</gene>
<feature type="domain" description="DUF2726" evidence="1">
    <location>
        <begin position="38"/>
        <end position="159"/>
    </location>
</feature>
<protein>
    <submittedName>
        <fullName evidence="2">DUF2726 domain-containing protein</fullName>
    </submittedName>
</protein>
<evidence type="ECO:0000313" key="3">
    <source>
        <dbReference type="Proteomes" id="UP000541636"/>
    </source>
</evidence>
<sequence length="183" mass="19978">MLTSPILLVAIVLIALIALTYFKRVASGSVGLPYRARKTLFSPAERSFLGLLDAAVGRDYRVFGKVRIADIAAVRSGLSASARQAALNRIAFKHFDYVVCRADDLSVVCAVELDDASHNRARARRRDRLVADVCDVIELPLLNVPARHGYALPELRERFRSCITPASTVTSKDAPHPVSPLAP</sequence>
<reference evidence="2 3" key="1">
    <citation type="journal article" date="2017" name="Int. J. Syst. Evol. Microbiol.">
        <title>Oleiagrimonas citrea sp. nov., a marine bacterium isolated from tidal flat sediment and emended description of the genus Oleiagrimonas Fang et al. 2015 and Oleiagrimonas soli.</title>
        <authorList>
            <person name="Yang S.H."/>
            <person name="Seo H.S."/>
            <person name="Seong C.N."/>
            <person name="Kwon K.K."/>
        </authorList>
    </citation>
    <scope>NUCLEOTIDE SEQUENCE [LARGE SCALE GENOMIC DNA]</scope>
    <source>
        <strain evidence="2 3">MEBiC09124</strain>
    </source>
</reference>
<evidence type="ECO:0000259" key="1">
    <source>
        <dbReference type="Pfam" id="PF10881"/>
    </source>
</evidence>
<dbReference type="PIRSF" id="PIRSF028063">
    <property type="entry name" value="UCP028063"/>
    <property type="match status" value="1"/>
</dbReference>
<dbReference type="Pfam" id="PF10881">
    <property type="entry name" value="DUF2726"/>
    <property type="match status" value="1"/>
</dbReference>
<dbReference type="InterPro" id="IPR024402">
    <property type="entry name" value="DUF2726"/>
</dbReference>
<accession>A0A846ZLV0</accession>
<dbReference type="RefSeq" id="WP_168608762.1">
    <property type="nucleotide sequence ID" value="NZ_JAAZQD010000002.1"/>
</dbReference>
<name>A0A846ZLV0_9GAMM</name>
<proteinExistence type="predicted"/>
<dbReference type="AlphaFoldDB" id="A0A846ZLV0"/>
<evidence type="ECO:0000313" key="2">
    <source>
        <dbReference type="EMBL" id="NKZ38441.1"/>
    </source>
</evidence>
<dbReference type="EMBL" id="JAAZQD010000002">
    <property type="protein sequence ID" value="NKZ38441.1"/>
    <property type="molecule type" value="Genomic_DNA"/>
</dbReference>
<organism evidence="2 3">
    <name type="scientific">Oleiagrimonas citrea</name>
    <dbReference type="NCBI Taxonomy" id="1665687"/>
    <lineage>
        <taxon>Bacteria</taxon>
        <taxon>Pseudomonadati</taxon>
        <taxon>Pseudomonadota</taxon>
        <taxon>Gammaproteobacteria</taxon>
        <taxon>Lysobacterales</taxon>
        <taxon>Rhodanobacteraceae</taxon>
        <taxon>Oleiagrimonas</taxon>
    </lineage>
</organism>
<keyword evidence="3" id="KW-1185">Reference proteome</keyword>
<dbReference type="Proteomes" id="UP000541636">
    <property type="component" value="Unassembled WGS sequence"/>
</dbReference>